<evidence type="ECO:0000313" key="2">
    <source>
        <dbReference type="EMBL" id="QAY33717.1"/>
    </source>
</evidence>
<feature type="transmembrane region" description="Helical" evidence="1">
    <location>
        <begin position="209"/>
        <end position="233"/>
    </location>
</feature>
<sequence>MIQARKRGHRALGVSWKGIVAMAAAVGVKSKYLARFGYMSAEMGTTFSFYMISSFLSVFYTDAVGLTPMVVSTLMLVVRVIDAVAAPIMGGIIDGTRSKYGRARPWLLWGLPFLVLLSILTFSDFDFSGAGKVMYAYITYIGLEFAYTLIDTSKAALVNTITADGDERVILNSWRSAGAAVINIVLSAITMPIILFLGNDSGAYQITNVIYIIVCIPLILCSFLFCKETVVNVNVFDKPVRFSESLGSLVKNPMLLLLVVSSTLGTAASLTRVGTQVYYYQHSLQRPDLAGTIMVAYQVGQFLVPFVVPALIKVAGKKMSMIIANLLDGGALLVLFLLGPDANPILVVIGSFFVGFFAMTALIMFSATSDCVEYGYYRNGKRMPGASVGVMAMSIKLGLAVGGSLGLFLLGLFGYHQGVVVDEAMRENINFVVNAVPAILTFLCVLPLIPYKLTNKRMKEINAKNAEADAILASRNVGVD</sequence>
<keyword evidence="1" id="KW-1133">Transmembrane helix</keyword>
<dbReference type="Gene3D" id="1.20.1250.20">
    <property type="entry name" value="MFS general substrate transporter like domains"/>
    <property type="match status" value="2"/>
</dbReference>
<dbReference type="PANTHER" id="PTHR11328:SF24">
    <property type="entry name" value="MAJOR FACILITATOR SUPERFAMILY (MFS) PROFILE DOMAIN-CONTAINING PROTEIN"/>
    <property type="match status" value="1"/>
</dbReference>
<feature type="transmembrane region" description="Helical" evidence="1">
    <location>
        <begin position="254"/>
        <end position="273"/>
    </location>
</feature>
<dbReference type="GO" id="GO:0005886">
    <property type="term" value="C:plasma membrane"/>
    <property type="evidence" value="ECO:0007669"/>
    <property type="project" value="TreeGrafter"/>
</dbReference>
<dbReference type="InterPro" id="IPR036259">
    <property type="entry name" value="MFS_trans_sf"/>
</dbReference>
<dbReference type="AlphaFoldDB" id="A0A4P6DWQ8"/>
<feature type="transmembrane region" description="Helical" evidence="1">
    <location>
        <begin position="39"/>
        <end position="60"/>
    </location>
</feature>
<accession>A0A4P6DWQ8</accession>
<dbReference type="EMBL" id="CP035464">
    <property type="protein sequence ID" value="QAY33717.1"/>
    <property type="molecule type" value="Genomic_DNA"/>
</dbReference>
<gene>
    <name evidence="2" type="ORF">ESN35_10175</name>
</gene>
<reference evidence="2 3" key="1">
    <citation type="submission" date="2019-01" db="EMBL/GenBank/DDBJ databases">
        <title>Complete genome sequence of Bifidobacterium gallinarum CACC 514.</title>
        <authorList>
            <person name="Jung M."/>
        </authorList>
    </citation>
    <scope>NUCLEOTIDE SEQUENCE [LARGE SCALE GENOMIC DNA]</scope>
    <source>
        <strain evidence="2 3">CACC 514</strain>
    </source>
</reference>
<dbReference type="Proteomes" id="UP000293589">
    <property type="component" value="Chromosome"/>
</dbReference>
<feature type="transmembrane region" description="Helical" evidence="1">
    <location>
        <begin position="177"/>
        <end position="197"/>
    </location>
</feature>
<dbReference type="SUPFAM" id="SSF103473">
    <property type="entry name" value="MFS general substrate transporter"/>
    <property type="match status" value="1"/>
</dbReference>
<dbReference type="InterPro" id="IPR001927">
    <property type="entry name" value="Na/Gal_symport"/>
</dbReference>
<feature type="transmembrane region" description="Helical" evidence="1">
    <location>
        <begin position="105"/>
        <end position="122"/>
    </location>
</feature>
<keyword evidence="1" id="KW-0472">Membrane</keyword>
<dbReference type="Pfam" id="PF13347">
    <property type="entry name" value="MFS_2"/>
    <property type="match status" value="1"/>
</dbReference>
<dbReference type="RefSeq" id="WP_129238191.1">
    <property type="nucleotide sequence ID" value="NZ_CP035464.1"/>
</dbReference>
<evidence type="ECO:0000256" key="1">
    <source>
        <dbReference type="SAM" id="Phobius"/>
    </source>
</evidence>
<feature type="transmembrane region" description="Helical" evidence="1">
    <location>
        <begin position="431"/>
        <end position="449"/>
    </location>
</feature>
<keyword evidence="1" id="KW-0812">Transmembrane</keyword>
<dbReference type="GO" id="GO:0015293">
    <property type="term" value="F:symporter activity"/>
    <property type="evidence" value="ECO:0007669"/>
    <property type="project" value="InterPro"/>
</dbReference>
<protein>
    <submittedName>
        <fullName evidence="2">MFS transporter</fullName>
    </submittedName>
</protein>
<dbReference type="PANTHER" id="PTHR11328">
    <property type="entry name" value="MAJOR FACILITATOR SUPERFAMILY DOMAIN-CONTAINING PROTEIN"/>
    <property type="match status" value="1"/>
</dbReference>
<dbReference type="InterPro" id="IPR039672">
    <property type="entry name" value="MFS_2"/>
</dbReference>
<organism evidence="2 3">
    <name type="scientific">Bifidobacterium pullorum subsp. gallinarum</name>
    <dbReference type="NCBI Taxonomy" id="78344"/>
    <lineage>
        <taxon>Bacteria</taxon>
        <taxon>Bacillati</taxon>
        <taxon>Actinomycetota</taxon>
        <taxon>Actinomycetes</taxon>
        <taxon>Bifidobacteriales</taxon>
        <taxon>Bifidobacteriaceae</taxon>
        <taxon>Bifidobacterium</taxon>
    </lineage>
</organism>
<name>A0A4P6DWQ8_9BIFI</name>
<proteinExistence type="predicted"/>
<feature type="transmembrane region" description="Helical" evidence="1">
    <location>
        <begin position="345"/>
        <end position="367"/>
    </location>
</feature>
<feature type="transmembrane region" description="Helical" evidence="1">
    <location>
        <begin position="66"/>
        <end position="93"/>
    </location>
</feature>
<feature type="transmembrane region" description="Helical" evidence="1">
    <location>
        <begin position="388"/>
        <end position="411"/>
    </location>
</feature>
<feature type="transmembrane region" description="Helical" evidence="1">
    <location>
        <begin position="293"/>
        <end position="312"/>
    </location>
</feature>
<feature type="transmembrane region" description="Helical" evidence="1">
    <location>
        <begin position="319"/>
        <end position="339"/>
    </location>
</feature>
<dbReference type="GO" id="GO:0006814">
    <property type="term" value="P:sodium ion transport"/>
    <property type="evidence" value="ECO:0007669"/>
    <property type="project" value="InterPro"/>
</dbReference>
<evidence type="ECO:0000313" key="3">
    <source>
        <dbReference type="Proteomes" id="UP000293589"/>
    </source>
</evidence>
<dbReference type="GO" id="GO:0008643">
    <property type="term" value="P:carbohydrate transport"/>
    <property type="evidence" value="ECO:0007669"/>
    <property type="project" value="InterPro"/>
</dbReference>
<dbReference type="NCBIfam" id="TIGR00792">
    <property type="entry name" value="gph"/>
    <property type="match status" value="1"/>
</dbReference>
<feature type="transmembrane region" description="Helical" evidence="1">
    <location>
        <begin position="134"/>
        <end position="150"/>
    </location>
</feature>
<dbReference type="KEGG" id="bgx:ESN35_10175"/>